<feature type="region of interest" description="Disordered" evidence="9">
    <location>
        <begin position="765"/>
        <end position="1029"/>
    </location>
</feature>
<evidence type="ECO:0000256" key="3">
    <source>
        <dbReference type="ARBA" id="ARBA00022723"/>
    </source>
</evidence>
<feature type="domain" description="RNA-binding protein AU-1/Ribonuclease E/G" evidence="10">
    <location>
        <begin position="365"/>
        <end position="635"/>
    </location>
</feature>
<dbReference type="SUPFAM" id="SSF50249">
    <property type="entry name" value="Nucleic acid-binding proteins"/>
    <property type="match status" value="1"/>
</dbReference>
<feature type="compositionally biased region" description="Acidic residues" evidence="9">
    <location>
        <begin position="836"/>
        <end position="852"/>
    </location>
</feature>
<feature type="compositionally biased region" description="Basic residues" evidence="9">
    <location>
        <begin position="865"/>
        <end position="878"/>
    </location>
</feature>
<keyword evidence="8" id="KW-0472">Membrane</keyword>
<gene>
    <name evidence="8" type="primary">rne</name>
    <name evidence="12" type="ORF">FXB40_01470</name>
</gene>
<feature type="compositionally biased region" description="Basic and acidic residues" evidence="9">
    <location>
        <begin position="94"/>
        <end position="108"/>
    </location>
</feature>
<comment type="caution">
    <text evidence="12">The sequence shown here is derived from an EMBL/GenBank/DDBJ whole genome shotgun (WGS) entry which is preliminary data.</text>
</comment>
<evidence type="ECO:0000313" key="13">
    <source>
        <dbReference type="Proteomes" id="UP000324758"/>
    </source>
</evidence>
<dbReference type="Proteomes" id="UP000324758">
    <property type="component" value="Unassembled WGS sequence"/>
</dbReference>
<feature type="region of interest" description="Required for zinc-mediated homotetramerization and catalytic activity" evidence="8">
    <location>
        <begin position="648"/>
        <end position="651"/>
    </location>
</feature>
<feature type="compositionally biased region" description="Basic residues" evidence="9">
    <location>
        <begin position="109"/>
        <end position="123"/>
    </location>
</feature>
<feature type="compositionally biased region" description="Basic residues" evidence="9">
    <location>
        <begin position="800"/>
        <end position="811"/>
    </location>
</feature>
<name>A0A5D3KQY2_9BRAD</name>
<feature type="domain" description="RNase E/G thioredoxin-like" evidence="11">
    <location>
        <begin position="647"/>
        <end position="728"/>
    </location>
</feature>
<comment type="cofactor">
    <cofactor evidence="8">
        <name>Mg(2+)</name>
        <dbReference type="ChEBI" id="CHEBI:18420"/>
    </cofactor>
    <text evidence="8">Binds 1 Mg(2+) ion per subunit.</text>
</comment>
<dbReference type="Pfam" id="PF10150">
    <property type="entry name" value="RNase_E_G"/>
    <property type="match status" value="1"/>
</dbReference>
<feature type="binding site" evidence="8">
    <location>
        <position position="590"/>
    </location>
    <ligand>
        <name>Mg(2+)</name>
        <dbReference type="ChEBI" id="CHEBI:18420"/>
        <note>catalytic</note>
    </ligand>
</feature>
<dbReference type="InterPro" id="IPR012340">
    <property type="entry name" value="NA-bd_OB-fold"/>
</dbReference>
<feature type="compositionally biased region" description="Basic and acidic residues" evidence="9">
    <location>
        <begin position="812"/>
        <end position="822"/>
    </location>
</feature>
<keyword evidence="8" id="KW-1003">Cell membrane</keyword>
<keyword evidence="1 8" id="KW-0963">Cytoplasm</keyword>
<evidence type="ECO:0000256" key="7">
    <source>
        <dbReference type="ARBA" id="ARBA00022884"/>
    </source>
</evidence>
<feature type="binding site" evidence="8">
    <location>
        <position position="651"/>
    </location>
    <ligand>
        <name>Zn(2+)</name>
        <dbReference type="ChEBI" id="CHEBI:29105"/>
        <note>ligand shared between dimeric partners</note>
    </ligand>
</feature>
<comment type="cofactor">
    <cofactor evidence="8">
        <name>Zn(2+)</name>
        <dbReference type="ChEBI" id="CHEBI:29105"/>
    </cofactor>
    <text evidence="8">Binds 2 Zn(2+) ions per homotetramer.</text>
</comment>
<dbReference type="InterPro" id="IPR019307">
    <property type="entry name" value="RNA-bd_AU-1/RNase_E/G"/>
</dbReference>
<accession>A0A5D3KQY2</accession>
<keyword evidence="8" id="KW-0819">tRNA processing</keyword>
<dbReference type="AlphaFoldDB" id="A0A5D3KQY2"/>
<dbReference type="GO" id="GO:0006402">
    <property type="term" value="P:mRNA catabolic process"/>
    <property type="evidence" value="ECO:0007669"/>
    <property type="project" value="UniProtKB-UniRule"/>
</dbReference>
<sequence>MPNKMLIDATHPEETRVVVVRGNRVEEFDFETAQRKQLRGNIYLAKVTRVEPSLQAAFVEYGGNRHGFLAFSEIHPDYYQIPVADRQALIEAEEQAHREAEEESENRSHGRRRSRHRNARRRGGQGERVRSDIVEGLGADPAGQPVEGQALPEHADGTAHEGEHPHADAEHHGEHEGHDHDHHDHDHGHDDHEHDDHHHTHDGEHHHAHDHDDHGHDDEHDHHDHGHAEETPAPVAAIGTEPVAEPQEAATFETHGEAFAEAVTFVTEPADAVYAAGESSEASHHDAEARADEDDEDDEDGEEAEEEHVESVGGDDVLEEVPERTFRPRRQYKIQEVIKRRQVMLVQVVKEERGNKGAALTTYLSLAGRYAVLMPNTARGGGISRKITSAQDRSRLKEVVQDLDVPEGMGIILRTAGAARTKPEIKRDFEYLIRMWETVRDLTLKSQAPTLVYEEGSLIKRSLRDLYNKEIDEISVAGDSGYREARDFMKMLMPANVSAVRQYRDGQPLFSRMGVESQLDAMFSPTVQLRSGGYIVINQTEALVSIDVNSGRSTREHHIEDTALKTNLEASEEVARQLRLRDLAGLIVIDFIDMDEKRNNRAVERKLSDCLRQDRARIQVGRISHFGLLEMSRQRIRASVLESSTDPCPHCGGTGHVRSVSSVALQLLRGLEEILMKGATHNLVVRTRTDVALYVLNHKRGHLRDLENGFKVSLSVIADPSVSGPQAYVIDRGEQVHTLEAAKALLAAQAAASPPPLVEEAFDDEEFDSELESEVETEETEGLAEEQAAGDASPEQDGQRRKRRRRRRGRGGQRDGEAREDGAPASAEGAVAVAGEGEEDAEAEQDGEEGEEQAARGEQQGSGDRRRRRGRRGGRRRRGNGEEGLAGSIGDELTGNPPSEATEAVADFDSSGSETAPSIAHSDHIAPVETSQPEFQLQAPVETPVQPAPAAAVAEEEPASDDKAARRRSTVREKVSFLSSSPSEPATPVAAAPEPVAPPAPEPAPEAASETSAAPRRAGWWSRRFGGGE</sequence>
<feature type="compositionally biased region" description="Basic and acidic residues" evidence="9">
    <location>
        <begin position="153"/>
        <end position="229"/>
    </location>
</feature>
<feature type="compositionally biased region" description="Low complexity" evidence="9">
    <location>
        <begin position="979"/>
        <end position="994"/>
    </location>
</feature>
<proteinExistence type="inferred from homology"/>
<organism evidence="12 13">
    <name type="scientific">Bradyrhizobium rifense</name>
    <dbReference type="NCBI Taxonomy" id="515499"/>
    <lineage>
        <taxon>Bacteria</taxon>
        <taxon>Pseudomonadati</taxon>
        <taxon>Pseudomonadota</taxon>
        <taxon>Alphaproteobacteria</taxon>
        <taxon>Hyphomicrobiales</taxon>
        <taxon>Nitrobacteraceae</taxon>
        <taxon>Bradyrhizobium</taxon>
    </lineage>
</organism>
<evidence type="ECO:0000256" key="8">
    <source>
        <dbReference type="HAMAP-Rule" id="MF_00970"/>
    </source>
</evidence>
<feature type="compositionally biased region" description="Acidic residues" evidence="9">
    <location>
        <begin position="291"/>
        <end position="308"/>
    </location>
</feature>
<dbReference type="GO" id="GO:0000049">
    <property type="term" value="F:tRNA binding"/>
    <property type="evidence" value="ECO:0007669"/>
    <property type="project" value="UniProtKB-KW"/>
</dbReference>
<keyword evidence="8" id="KW-0820">tRNA-binding</keyword>
<feature type="compositionally biased region" description="Low complexity" evidence="9">
    <location>
        <begin position="939"/>
        <end position="953"/>
    </location>
</feature>
<evidence type="ECO:0000313" key="12">
    <source>
        <dbReference type="EMBL" id="TYL99983.1"/>
    </source>
</evidence>
<keyword evidence="2 8" id="KW-0540">Nuclease</keyword>
<feature type="compositionally biased region" description="Basic and acidic residues" evidence="9">
    <location>
        <begin position="124"/>
        <end position="133"/>
    </location>
</feature>
<dbReference type="EC" id="3.1.26.12" evidence="8"/>
<evidence type="ECO:0000259" key="10">
    <source>
        <dbReference type="Pfam" id="PF10150"/>
    </source>
</evidence>
<dbReference type="GO" id="GO:0008033">
    <property type="term" value="P:tRNA processing"/>
    <property type="evidence" value="ECO:0007669"/>
    <property type="project" value="UniProtKB-UniRule"/>
</dbReference>
<evidence type="ECO:0000256" key="2">
    <source>
        <dbReference type="ARBA" id="ARBA00022722"/>
    </source>
</evidence>
<keyword evidence="6 8" id="KW-0460">Magnesium</keyword>
<dbReference type="OrthoDB" id="9804278at2"/>
<dbReference type="GO" id="GO:0005737">
    <property type="term" value="C:cytoplasm"/>
    <property type="evidence" value="ECO:0007669"/>
    <property type="project" value="UniProtKB-SubCell"/>
</dbReference>
<evidence type="ECO:0000256" key="5">
    <source>
        <dbReference type="ARBA" id="ARBA00022801"/>
    </source>
</evidence>
<dbReference type="PANTHER" id="PTHR30001:SF1">
    <property type="entry name" value="RIBONUCLEASE E_G-LIKE PROTEIN, CHLOROPLASTIC"/>
    <property type="match status" value="1"/>
</dbReference>
<feature type="region of interest" description="Disordered" evidence="9">
    <location>
        <begin position="275"/>
        <end position="319"/>
    </location>
</feature>
<keyword evidence="8" id="KW-0699">rRNA-binding</keyword>
<dbReference type="GO" id="GO:0008995">
    <property type="term" value="F:ribonuclease E activity"/>
    <property type="evidence" value="ECO:0007669"/>
    <property type="project" value="UniProtKB-EC"/>
</dbReference>
<dbReference type="Pfam" id="PF20833">
    <property type="entry name" value="RNase_E_G_Thio"/>
    <property type="match status" value="1"/>
</dbReference>
<dbReference type="HAMAP" id="MF_00970">
    <property type="entry name" value="RNase_E"/>
    <property type="match status" value="1"/>
</dbReference>
<keyword evidence="13" id="KW-1185">Reference proteome</keyword>
<dbReference type="GO" id="GO:0000287">
    <property type="term" value="F:magnesium ion binding"/>
    <property type="evidence" value="ECO:0007669"/>
    <property type="project" value="UniProtKB-UniRule"/>
</dbReference>
<protein>
    <recommendedName>
        <fullName evidence="8">Ribonuclease E</fullName>
        <shortName evidence="8">RNase E</shortName>
        <ecNumber evidence="8">3.1.26.12</ecNumber>
    </recommendedName>
</protein>
<keyword evidence="7 8" id="KW-0694">RNA-binding</keyword>
<keyword evidence="4 8" id="KW-0255">Endonuclease</keyword>
<feature type="compositionally biased region" description="Low complexity" evidence="9">
    <location>
        <begin position="823"/>
        <end position="835"/>
    </location>
</feature>
<comment type="similarity">
    <text evidence="8">Belongs to the RNase E/G family. RNase E subfamily.</text>
</comment>
<dbReference type="Gene3D" id="2.40.50.140">
    <property type="entry name" value="Nucleic acid-binding proteins"/>
    <property type="match status" value="2"/>
</dbReference>
<dbReference type="GO" id="GO:0006364">
    <property type="term" value="P:rRNA processing"/>
    <property type="evidence" value="ECO:0007669"/>
    <property type="project" value="UniProtKB-UniRule"/>
</dbReference>
<feature type="compositionally biased region" description="Low complexity" evidence="9">
    <location>
        <begin position="1005"/>
        <end position="1015"/>
    </location>
</feature>
<feature type="region of interest" description="Disordered" evidence="9">
    <location>
        <begin position="93"/>
        <end position="229"/>
    </location>
</feature>
<comment type="subunit">
    <text evidence="8">Homotetramer formed by a dimer of dimers.</text>
</comment>
<dbReference type="GO" id="GO:0008270">
    <property type="term" value="F:zinc ion binding"/>
    <property type="evidence" value="ECO:0007669"/>
    <property type="project" value="UniProtKB-UniRule"/>
</dbReference>
<dbReference type="InterPro" id="IPR028878">
    <property type="entry name" value="RNase_E"/>
</dbReference>
<feature type="compositionally biased region" description="Basic and acidic residues" evidence="9">
    <location>
        <begin position="281"/>
        <end position="290"/>
    </location>
</feature>
<comment type="catalytic activity">
    <reaction evidence="8">
        <text>Endonucleolytic cleavage of single-stranded RNA in A- and U-rich regions.</text>
        <dbReference type="EC" id="3.1.26.12"/>
    </reaction>
</comment>
<reference evidence="12 13" key="1">
    <citation type="submission" date="2019-08" db="EMBL/GenBank/DDBJ databases">
        <title>Bradyrhizobium hipponensis sp. nov., a rhizobium isolated from a Lupinus angustifolius root nodule in Tunisia.</title>
        <authorList>
            <person name="Off K."/>
            <person name="Rejili M."/>
            <person name="Mars M."/>
            <person name="Brachmann A."/>
            <person name="Marin M."/>
        </authorList>
    </citation>
    <scope>NUCLEOTIDE SEQUENCE [LARGE SCALE GENOMIC DNA]</scope>
    <source>
        <strain evidence="12 13">CTAW71</strain>
    </source>
</reference>
<feature type="binding site" evidence="8">
    <location>
        <position position="648"/>
    </location>
    <ligand>
        <name>Zn(2+)</name>
        <dbReference type="ChEBI" id="CHEBI:29105"/>
        <note>ligand shared between dimeric partners</note>
    </ligand>
</feature>
<keyword evidence="3 8" id="KW-0479">Metal-binding</keyword>
<evidence type="ECO:0000256" key="6">
    <source>
        <dbReference type="ARBA" id="ARBA00022842"/>
    </source>
</evidence>
<feature type="binding site" evidence="8">
    <location>
        <position position="547"/>
    </location>
    <ligand>
        <name>Mg(2+)</name>
        <dbReference type="ChEBI" id="CHEBI:18420"/>
        <note>catalytic</note>
    </ligand>
</feature>
<comment type="subcellular location">
    <subcellularLocation>
        <location evidence="8">Cytoplasm</location>
    </subcellularLocation>
    <subcellularLocation>
        <location evidence="8">Cell inner membrane</location>
        <topology evidence="8">Peripheral membrane protein</topology>
        <orientation evidence="8">Cytoplasmic side</orientation>
    </subcellularLocation>
</comment>
<keyword evidence="8" id="KW-0997">Cell inner membrane</keyword>
<dbReference type="InterPro" id="IPR004659">
    <property type="entry name" value="RNase_E/G"/>
</dbReference>
<feature type="compositionally biased region" description="Basic and acidic residues" evidence="9">
    <location>
        <begin position="960"/>
        <end position="975"/>
    </location>
</feature>
<evidence type="ECO:0000256" key="4">
    <source>
        <dbReference type="ARBA" id="ARBA00022759"/>
    </source>
</evidence>
<evidence type="ECO:0000256" key="9">
    <source>
        <dbReference type="SAM" id="MobiDB-lite"/>
    </source>
</evidence>
<dbReference type="Gene3D" id="3.40.1260.20">
    <property type="entry name" value="Ribonuclease E, catalytic domain"/>
    <property type="match status" value="1"/>
</dbReference>
<evidence type="ECO:0000256" key="1">
    <source>
        <dbReference type="ARBA" id="ARBA00022490"/>
    </source>
</evidence>
<keyword evidence="8" id="KW-0698">rRNA processing</keyword>
<keyword evidence="5 8" id="KW-0378">Hydrolase</keyword>
<comment type="function">
    <text evidence="8">Endoribonuclease that plays a central role in RNA processing and decay. Required for the maturation of 5S and 16S rRNAs and the majority of tRNAs. Also involved in the degradation of most mRNAs.</text>
</comment>
<feature type="compositionally biased region" description="Pro residues" evidence="9">
    <location>
        <begin position="995"/>
        <end position="1004"/>
    </location>
</feature>
<feature type="compositionally biased region" description="Acidic residues" evidence="9">
    <location>
        <begin position="765"/>
        <end position="784"/>
    </location>
</feature>
<dbReference type="NCBIfam" id="TIGR00757">
    <property type="entry name" value="RNaseEG"/>
    <property type="match status" value="1"/>
</dbReference>
<dbReference type="InterPro" id="IPR048583">
    <property type="entry name" value="RNase_E_G_thioredoxin-like"/>
</dbReference>
<keyword evidence="8" id="KW-0862">Zinc</keyword>
<dbReference type="EMBL" id="VSSS01000004">
    <property type="protein sequence ID" value="TYL99983.1"/>
    <property type="molecule type" value="Genomic_DNA"/>
</dbReference>
<evidence type="ECO:0000259" key="11">
    <source>
        <dbReference type="Pfam" id="PF20833"/>
    </source>
</evidence>
<dbReference type="GO" id="GO:0019843">
    <property type="term" value="F:rRNA binding"/>
    <property type="evidence" value="ECO:0007669"/>
    <property type="project" value="UniProtKB-KW"/>
</dbReference>
<dbReference type="FunFam" id="2.40.50.140:FF:000399">
    <property type="entry name" value="Ribonuclease E"/>
    <property type="match status" value="1"/>
</dbReference>
<dbReference type="GO" id="GO:0009898">
    <property type="term" value="C:cytoplasmic side of plasma membrane"/>
    <property type="evidence" value="ECO:0007669"/>
    <property type="project" value="UniProtKB-UniRule"/>
</dbReference>
<dbReference type="PANTHER" id="PTHR30001">
    <property type="entry name" value="RIBONUCLEASE"/>
    <property type="match status" value="1"/>
</dbReference>